<reference evidence="3" key="2">
    <citation type="submission" date="2014-06" db="EMBL/GenBank/DDBJ databases">
        <title>The complete genome of Blastobotrys (Arxula) adeninivorans LS3 - a yeast of biotechnological interest.</title>
        <authorList>
            <person name="Kunze G."/>
            <person name="Gaillardin C."/>
            <person name="Czernicka M."/>
            <person name="Durrens P."/>
            <person name="Martin T."/>
            <person name="Boer E."/>
            <person name="Gabaldon T."/>
            <person name="Cruz J."/>
            <person name="Talla E."/>
            <person name="Marck C."/>
            <person name="Goffeau A."/>
            <person name="Barbe V."/>
            <person name="Baret P."/>
            <person name="Baronian K."/>
            <person name="Beier S."/>
            <person name="Bleykasten C."/>
            <person name="Bode R."/>
            <person name="Casaregola S."/>
            <person name="Despons L."/>
            <person name="Fairhead C."/>
            <person name="Giersberg M."/>
            <person name="Gierski P."/>
            <person name="Hahnel U."/>
            <person name="Hartmann A."/>
            <person name="Jankowska D."/>
            <person name="Jubin C."/>
            <person name="Jung P."/>
            <person name="Lafontaine I."/>
            <person name="Leh-Louis V."/>
            <person name="Lemaire M."/>
            <person name="Marcet-Houben M."/>
            <person name="Mascher M."/>
            <person name="Morel G."/>
            <person name="Richard G.-F."/>
            <person name="Riechen J."/>
            <person name="Sacerdot C."/>
            <person name="Sarkar A."/>
            <person name="Savel G."/>
            <person name="Schacherer J."/>
            <person name="Sherman D."/>
            <person name="Straub M.-L."/>
            <person name="Stein N."/>
            <person name="Thierry A."/>
            <person name="Trautwein-Schult A."/>
            <person name="Westhof E."/>
            <person name="Worch S."/>
            <person name="Dujon B."/>
            <person name="Souciet J.-L."/>
            <person name="Wincker P."/>
            <person name="Scholz U."/>
            <person name="Neuveglise N."/>
        </authorList>
    </citation>
    <scope>NUCLEOTIDE SEQUENCE</scope>
    <source>
        <strain evidence="3">LS3</strain>
    </source>
</reference>
<proteinExistence type="predicted"/>
<dbReference type="EMBL" id="HG937693">
    <property type="protein sequence ID" value="CDP35487.1"/>
    <property type="molecule type" value="Genomic_DNA"/>
</dbReference>
<name>A0A060T9B2_BLAAD</name>
<evidence type="ECO:0000256" key="2">
    <source>
        <dbReference type="SAM" id="Phobius"/>
    </source>
</evidence>
<accession>A0A060T9B2</accession>
<reference evidence="3" key="1">
    <citation type="submission" date="2014-02" db="EMBL/GenBank/DDBJ databases">
        <authorList>
            <person name="Genoscope - CEA"/>
        </authorList>
    </citation>
    <scope>NUCLEOTIDE SEQUENCE</scope>
    <source>
        <strain evidence="3">LS3</strain>
    </source>
</reference>
<keyword evidence="2" id="KW-1133">Transmembrane helix</keyword>
<evidence type="ECO:0000256" key="1">
    <source>
        <dbReference type="SAM" id="MobiDB-lite"/>
    </source>
</evidence>
<organism evidence="3">
    <name type="scientific">Blastobotrys adeninivorans</name>
    <name type="common">Yeast</name>
    <name type="synonym">Arxula adeninivorans</name>
    <dbReference type="NCBI Taxonomy" id="409370"/>
    <lineage>
        <taxon>Eukaryota</taxon>
        <taxon>Fungi</taxon>
        <taxon>Dikarya</taxon>
        <taxon>Ascomycota</taxon>
        <taxon>Saccharomycotina</taxon>
        <taxon>Dipodascomycetes</taxon>
        <taxon>Dipodascales</taxon>
        <taxon>Trichomonascaceae</taxon>
        <taxon>Blastobotrys</taxon>
    </lineage>
</organism>
<feature type="region of interest" description="Disordered" evidence="1">
    <location>
        <begin position="182"/>
        <end position="207"/>
    </location>
</feature>
<gene>
    <name evidence="3" type="ORF">GNLVRS02_ARAD1C36718g</name>
</gene>
<protein>
    <submittedName>
        <fullName evidence="3">ARAD1C36718p</fullName>
    </submittedName>
</protein>
<keyword evidence="2" id="KW-0472">Membrane</keyword>
<feature type="transmembrane region" description="Helical" evidence="2">
    <location>
        <begin position="56"/>
        <end position="76"/>
    </location>
</feature>
<sequence length="244" mass="28201">MDEEYRDLLLAAERRYRKSWKAWFDQVVFVSFRILAVTTAKFTFMARDALSVILNGFYYLLLVPFDAILVIVYFLAVNVYPDPTDNPDDLRYDVHKAAKRESANSMADLNVLRRLFWAGEQVAVSRNMRCLCLPKTVVTLEPNDSVTQNWINRIPPFGIQRQSDLTANVGLLHLLTSQTEPLQDASVKDSDELPVPEPERQQPDRSKWLHYPASLTDWKPLLYFLTRPTDTTALTRYSKQLASR</sequence>
<feature type="transmembrane region" description="Helical" evidence="2">
    <location>
        <begin position="23"/>
        <end position="44"/>
    </location>
</feature>
<keyword evidence="2" id="KW-0812">Transmembrane</keyword>
<dbReference type="AlphaFoldDB" id="A0A060T9B2"/>
<evidence type="ECO:0000313" key="3">
    <source>
        <dbReference type="EMBL" id="CDP35487.1"/>
    </source>
</evidence>
<feature type="compositionally biased region" description="Basic and acidic residues" evidence="1">
    <location>
        <begin position="186"/>
        <end position="207"/>
    </location>
</feature>